<dbReference type="NCBIfam" id="TIGR01451">
    <property type="entry name" value="B_ant_repeat"/>
    <property type="match status" value="1"/>
</dbReference>
<name>A0A1G6CR59_EUBOX</name>
<evidence type="ECO:0000313" key="5">
    <source>
        <dbReference type="EMBL" id="SDB35215.1"/>
    </source>
</evidence>
<dbReference type="EMBL" id="FMXR01000025">
    <property type="protein sequence ID" value="SDB35215.1"/>
    <property type="molecule type" value="Genomic_DNA"/>
</dbReference>
<dbReference type="InterPro" id="IPR013783">
    <property type="entry name" value="Ig-like_fold"/>
</dbReference>
<dbReference type="RefSeq" id="WP_090174775.1">
    <property type="nucleotide sequence ID" value="NZ_FMXR01000025.1"/>
</dbReference>
<dbReference type="Gene3D" id="2.60.40.740">
    <property type="match status" value="4"/>
</dbReference>
<evidence type="ECO:0000313" key="6">
    <source>
        <dbReference type="Proteomes" id="UP000199228"/>
    </source>
</evidence>
<gene>
    <name evidence="5" type="ORF">SAMN02910417_02594</name>
</gene>
<dbReference type="Pfam" id="PF17802">
    <property type="entry name" value="SpaA"/>
    <property type="match status" value="3"/>
</dbReference>
<dbReference type="GO" id="GO:0005518">
    <property type="term" value="F:collagen binding"/>
    <property type="evidence" value="ECO:0007669"/>
    <property type="project" value="InterPro"/>
</dbReference>
<evidence type="ECO:0000259" key="3">
    <source>
        <dbReference type="Pfam" id="PF05737"/>
    </source>
</evidence>
<reference evidence="5 6" key="1">
    <citation type="submission" date="2016-10" db="EMBL/GenBank/DDBJ databases">
        <authorList>
            <person name="de Groot N.N."/>
        </authorList>
    </citation>
    <scope>NUCLEOTIDE SEQUENCE [LARGE SCALE GENOMIC DNA]</scope>
    <source>
        <strain evidence="5 6">DSM 3217</strain>
    </source>
</reference>
<feature type="compositionally biased region" description="Polar residues" evidence="1">
    <location>
        <begin position="1217"/>
        <end position="1227"/>
    </location>
</feature>
<dbReference type="InterPro" id="IPR008966">
    <property type="entry name" value="Adhesion_dom_sf"/>
</dbReference>
<feature type="compositionally biased region" description="Low complexity" evidence="1">
    <location>
        <begin position="1244"/>
        <end position="1269"/>
    </location>
</feature>
<feature type="domain" description="SpaA-like prealbumin fold" evidence="4">
    <location>
        <begin position="1003"/>
        <end position="1077"/>
    </location>
</feature>
<protein>
    <submittedName>
        <fullName evidence="5">Conserved repeat domain-containing protein/fimbrial isopeptide formation D2 domain-containing protein</fullName>
    </submittedName>
</protein>
<dbReference type="OrthoDB" id="3194789at2"/>
<evidence type="ECO:0000256" key="1">
    <source>
        <dbReference type="SAM" id="MobiDB-lite"/>
    </source>
</evidence>
<keyword evidence="6" id="KW-1185">Reference proteome</keyword>
<keyword evidence="2" id="KW-0812">Transmembrane</keyword>
<sequence length="1317" mass="141025">MERKFLAGLLSILLFVSVLFPYLTTSAAESDSADNLISQMVVQVNGEDLTDDTILSSSDTIYVKYVFSEFSVNADVDGLCLTYGQSYDLPSIPATCAPATHTSISVTDNDTEIGIVTIATDGSATFTVTYEEAAFIAEGAYAGFELTLDTSSLSESEDGSYTLTFGDSSYTVLVSEKMTQAPTLSKSASEIDSDGNIIWTVTVTNDATKPMTYEQGYTFTDELSEGQSYIEGSLTVSINSSEATAITPTVDGNTLTWNYTDNTAGDIMTFTYKSHADILSSIYNTNSDDTIDVSYSNTLTLTGENEYHTTTTLTASDSTSQSKEISQWISKEGGVVDANGSAQWTITITNNGFTLTDVVLHDTITKDSDAAITISDITVVDQDHNPVSYTLDDSSSTSTKVINNFTFTQAMSGDATYTITYTTNIADYSEYLKTNHTVPDNSAYLTYTYDTTGTSSTTTFTGPDVSKSFSGTTVANAAIDKSFVSYDTSTHQMKWKITVNKSQQDLTGVVVTDTLPTGHTYVALSDLVIDGDATSEDIVSITDNGTSVAFDFGNYLTSKTATFYVITQLDDTQSSIWASNASKQYTNIATLSSDGNSDVRDSASGTYKSVVISKTAGSYIYNTKCIPYTITVDANNMQMNNVVITDVLDSRLTLVEDSFTYSGEESYQYTYENNTLTVTLSSLSARETITFYAQVSDTSLYENNSTITITNQANLVSTEYLLATSTGTTQTQFDTKVIEKSGQKAADATGSYCVHFTVNLNVAQQQLYKEDINTVVVSDLLGASLTLDEDSIALYTATVSSSGTLTEDSLVSLTEDAINISELSSGKTQMQITLPEDYDGRAFILTYTADVTNTAANDFSNSANIIGYGSTSSNSDVCTFYQSDFAGASMSKYVYLKVTVTDSEDSSVKLSDTTFSLFDSDNNIISTKTSDENGEITFVGKLAANTTYTLVETQAHAGYNPTDGTTDYANGITVTTGAAGLSNAVTQTVLNTQKTYTVGIDVVSASQGLSLTDATITISKSEDGSDPIATWISSGEAVSYNLSPGTYYLSQTTTPNGYTAASSDTIAIKIDNDGIISQYDSESDTYMVSNGAQFVFTDTIDPSQTVDVIFNEVDADDNPISDAQLTLYKEAGDDSECETIAQWTTDGSDKTLSLNYQTIYTLEQTIAADGYSDANSVSFYISNNAKVVLLDTDSSEEETDNLVYLVANKDSIPRLGSQPSQDNSQKAPSKDTQETAGDDDDTDTSSSKKATLSTNDTSKVSASDTTDASSTKDDTSDSSSTLAKTGGFIGTIVAYALGICMILAGIFICLKKKHKSL</sequence>
<dbReference type="Pfam" id="PF05737">
    <property type="entry name" value="Collagen_bind"/>
    <property type="match status" value="1"/>
</dbReference>
<dbReference type="InterPro" id="IPR047589">
    <property type="entry name" value="DUF11_rpt"/>
</dbReference>
<accession>A0A1G6CR59</accession>
<dbReference type="InterPro" id="IPR008456">
    <property type="entry name" value="Collagen-bd_dom"/>
</dbReference>
<dbReference type="STRING" id="1732.SAMN02910417_02594"/>
<dbReference type="SUPFAM" id="SSF49401">
    <property type="entry name" value="Bacterial adhesins"/>
    <property type="match status" value="3"/>
</dbReference>
<feature type="domain" description="Collagen binding" evidence="3">
    <location>
        <begin position="736"/>
        <end position="865"/>
    </location>
</feature>
<proteinExistence type="predicted"/>
<evidence type="ECO:0000259" key="4">
    <source>
        <dbReference type="Pfam" id="PF17802"/>
    </source>
</evidence>
<organism evidence="5 6">
    <name type="scientific">Eubacterium oxidoreducens</name>
    <dbReference type="NCBI Taxonomy" id="1732"/>
    <lineage>
        <taxon>Bacteria</taxon>
        <taxon>Bacillati</taxon>
        <taxon>Bacillota</taxon>
        <taxon>Clostridia</taxon>
        <taxon>Eubacteriales</taxon>
        <taxon>Eubacteriaceae</taxon>
        <taxon>Eubacterium</taxon>
    </lineage>
</organism>
<dbReference type="Gene3D" id="2.60.40.10">
    <property type="entry name" value="Immunoglobulins"/>
    <property type="match status" value="3"/>
</dbReference>
<evidence type="ECO:0000256" key="2">
    <source>
        <dbReference type="SAM" id="Phobius"/>
    </source>
</evidence>
<feature type="region of interest" description="Disordered" evidence="1">
    <location>
        <begin position="1213"/>
        <end position="1281"/>
    </location>
</feature>
<feature type="transmembrane region" description="Helical" evidence="2">
    <location>
        <begin position="1288"/>
        <end position="1310"/>
    </location>
</feature>
<dbReference type="InterPro" id="IPR041033">
    <property type="entry name" value="SpaA_PFL_dom_1"/>
</dbReference>
<feature type="domain" description="SpaA-like prealbumin fold" evidence="4">
    <location>
        <begin position="901"/>
        <end position="962"/>
    </location>
</feature>
<keyword evidence="2" id="KW-1133">Transmembrane helix</keyword>
<feature type="domain" description="SpaA-like prealbumin fold" evidence="4">
    <location>
        <begin position="1108"/>
        <end position="1187"/>
    </location>
</feature>
<dbReference type="Proteomes" id="UP000199228">
    <property type="component" value="Unassembled WGS sequence"/>
</dbReference>
<keyword evidence="2" id="KW-0472">Membrane</keyword>